<keyword evidence="11" id="KW-1185">Reference proteome</keyword>
<evidence type="ECO:0000313" key="10">
    <source>
        <dbReference type="EMBL" id="RDE05556.1"/>
    </source>
</evidence>
<comment type="similarity">
    <text evidence="2">Belongs to the YkuD family.</text>
</comment>
<dbReference type="EMBL" id="QQNB01000002">
    <property type="protein sequence ID" value="RDE05556.1"/>
    <property type="molecule type" value="Genomic_DNA"/>
</dbReference>
<keyword evidence="6 7" id="KW-0961">Cell wall biogenesis/degradation</keyword>
<dbReference type="GO" id="GO:0071972">
    <property type="term" value="F:peptidoglycan L,D-transpeptidase activity"/>
    <property type="evidence" value="ECO:0007669"/>
    <property type="project" value="TreeGrafter"/>
</dbReference>
<comment type="caution">
    <text evidence="10">The sequence shown here is derived from an EMBL/GenBank/DDBJ whole genome shotgun (WGS) entry which is preliminary data.</text>
</comment>
<organism evidence="10 11">
    <name type="scientific">Sphingomonas aracearum</name>
    <dbReference type="NCBI Taxonomy" id="2283317"/>
    <lineage>
        <taxon>Bacteria</taxon>
        <taxon>Pseudomonadati</taxon>
        <taxon>Pseudomonadota</taxon>
        <taxon>Alphaproteobacteria</taxon>
        <taxon>Sphingomonadales</taxon>
        <taxon>Sphingomonadaceae</taxon>
        <taxon>Sphingomonas</taxon>
    </lineage>
</organism>
<dbReference type="GO" id="GO:0071555">
    <property type="term" value="P:cell wall organization"/>
    <property type="evidence" value="ECO:0007669"/>
    <property type="project" value="UniProtKB-UniRule"/>
</dbReference>
<dbReference type="AlphaFoldDB" id="A0A369VT23"/>
<keyword evidence="5 7" id="KW-0573">Peptidoglycan synthesis</keyword>
<dbReference type="GO" id="GO:0016740">
    <property type="term" value="F:transferase activity"/>
    <property type="evidence" value="ECO:0007669"/>
    <property type="project" value="UniProtKB-KW"/>
</dbReference>
<feature type="active site" description="Proton donor/acceptor" evidence="7">
    <location>
        <position position="127"/>
    </location>
</feature>
<dbReference type="PANTHER" id="PTHR30582">
    <property type="entry name" value="L,D-TRANSPEPTIDASE"/>
    <property type="match status" value="1"/>
</dbReference>
<dbReference type="InterPro" id="IPR050979">
    <property type="entry name" value="LD-transpeptidase"/>
</dbReference>
<keyword evidence="4 7" id="KW-0133">Cell shape</keyword>
<evidence type="ECO:0000256" key="5">
    <source>
        <dbReference type="ARBA" id="ARBA00022984"/>
    </source>
</evidence>
<dbReference type="RefSeq" id="WP_114687626.1">
    <property type="nucleotide sequence ID" value="NZ_QQNB01000002.1"/>
</dbReference>
<evidence type="ECO:0000256" key="6">
    <source>
        <dbReference type="ARBA" id="ARBA00023316"/>
    </source>
</evidence>
<dbReference type="GO" id="GO:0005576">
    <property type="term" value="C:extracellular region"/>
    <property type="evidence" value="ECO:0007669"/>
    <property type="project" value="TreeGrafter"/>
</dbReference>
<proteinExistence type="inferred from homology"/>
<comment type="pathway">
    <text evidence="1 7">Cell wall biogenesis; peptidoglycan biosynthesis.</text>
</comment>
<feature type="chain" id="PRO_5016571354" description="L,D-TPase catalytic domain-containing protein" evidence="8">
    <location>
        <begin position="21"/>
        <end position="196"/>
    </location>
</feature>
<dbReference type="Gene3D" id="2.40.440.10">
    <property type="entry name" value="L,D-transpeptidase catalytic domain-like"/>
    <property type="match status" value="1"/>
</dbReference>
<keyword evidence="8" id="KW-0732">Signal</keyword>
<evidence type="ECO:0000256" key="8">
    <source>
        <dbReference type="SAM" id="SignalP"/>
    </source>
</evidence>
<dbReference type="SUPFAM" id="SSF141523">
    <property type="entry name" value="L,D-transpeptidase catalytic domain-like"/>
    <property type="match status" value="1"/>
</dbReference>
<feature type="active site" description="Nucleophile" evidence="7">
    <location>
        <position position="140"/>
    </location>
</feature>
<dbReference type="InterPro" id="IPR005490">
    <property type="entry name" value="LD_TPept_cat_dom"/>
</dbReference>
<dbReference type="Pfam" id="PF03734">
    <property type="entry name" value="YkuD"/>
    <property type="match status" value="1"/>
</dbReference>
<protein>
    <recommendedName>
        <fullName evidence="9">L,D-TPase catalytic domain-containing protein</fullName>
    </recommendedName>
</protein>
<dbReference type="InterPro" id="IPR038063">
    <property type="entry name" value="Transpep_catalytic_dom"/>
</dbReference>
<dbReference type="Proteomes" id="UP000253918">
    <property type="component" value="Unassembled WGS sequence"/>
</dbReference>
<evidence type="ECO:0000313" key="11">
    <source>
        <dbReference type="Proteomes" id="UP000253918"/>
    </source>
</evidence>
<sequence>MKSLWIAPLLLVATALPAHAREAASPAMVAVEAQAAALTRNSYVWNEVPGAVGPLRVVVSIADQRAYVYRGETMIAAASVSTGKDGKETPAGEYPILQKAVKHKSNLYNSAPMPYMQRLTWDGIALHAGNNPGFPDSHGCVRLPAAFAKRLFAATEVGTTVSVVEEPIMLQSDLSPIEDPALTTAETAQIAALGGR</sequence>
<gene>
    <name evidence="10" type="ORF">DVW87_09985</name>
</gene>
<evidence type="ECO:0000259" key="9">
    <source>
        <dbReference type="PROSITE" id="PS52029"/>
    </source>
</evidence>
<evidence type="ECO:0000256" key="4">
    <source>
        <dbReference type="ARBA" id="ARBA00022960"/>
    </source>
</evidence>
<dbReference type="PROSITE" id="PS52029">
    <property type="entry name" value="LD_TPASE"/>
    <property type="match status" value="1"/>
</dbReference>
<dbReference type="GO" id="GO:0008360">
    <property type="term" value="P:regulation of cell shape"/>
    <property type="evidence" value="ECO:0007669"/>
    <property type="project" value="UniProtKB-UniRule"/>
</dbReference>
<evidence type="ECO:0000256" key="7">
    <source>
        <dbReference type="PROSITE-ProRule" id="PRU01373"/>
    </source>
</evidence>
<evidence type="ECO:0000256" key="2">
    <source>
        <dbReference type="ARBA" id="ARBA00005992"/>
    </source>
</evidence>
<dbReference type="CDD" id="cd16913">
    <property type="entry name" value="YkuD_like"/>
    <property type="match status" value="1"/>
</dbReference>
<dbReference type="NCBIfam" id="NF004785">
    <property type="entry name" value="PRK06132.1-2"/>
    <property type="match status" value="1"/>
</dbReference>
<name>A0A369VT23_9SPHN</name>
<feature type="signal peptide" evidence="8">
    <location>
        <begin position="1"/>
        <end position="20"/>
    </location>
</feature>
<dbReference type="PANTHER" id="PTHR30582:SF2">
    <property type="entry name" value="L,D-TRANSPEPTIDASE YCIB-RELATED"/>
    <property type="match status" value="1"/>
</dbReference>
<feature type="domain" description="L,D-TPase catalytic" evidence="9">
    <location>
        <begin position="55"/>
        <end position="164"/>
    </location>
</feature>
<evidence type="ECO:0000256" key="3">
    <source>
        <dbReference type="ARBA" id="ARBA00022679"/>
    </source>
</evidence>
<dbReference type="OrthoDB" id="463216at2"/>
<accession>A0A369VT23</accession>
<dbReference type="GO" id="GO:0018104">
    <property type="term" value="P:peptidoglycan-protein cross-linking"/>
    <property type="evidence" value="ECO:0007669"/>
    <property type="project" value="TreeGrafter"/>
</dbReference>
<reference evidence="10 11" key="1">
    <citation type="submission" date="2018-07" db="EMBL/GenBank/DDBJ databases">
        <title>a novel species of Sphingomonas isolated from the rhizosphere soil of Araceae plant.</title>
        <authorList>
            <person name="Zhiyong W."/>
            <person name="Qinglan Z."/>
            <person name="Zhiwei F."/>
            <person name="Ding X."/>
            <person name="Gejiao W."/>
            <person name="Shixue Z."/>
        </authorList>
    </citation>
    <scope>NUCLEOTIDE SEQUENCE [LARGE SCALE GENOMIC DNA]</scope>
    <source>
        <strain evidence="10 11">WZY 27</strain>
    </source>
</reference>
<evidence type="ECO:0000256" key="1">
    <source>
        <dbReference type="ARBA" id="ARBA00004752"/>
    </source>
</evidence>
<dbReference type="UniPathway" id="UPA00219"/>
<keyword evidence="3" id="KW-0808">Transferase</keyword>